<feature type="non-terminal residue" evidence="2">
    <location>
        <position position="266"/>
    </location>
</feature>
<dbReference type="GO" id="GO:0017061">
    <property type="term" value="F:S-methyl-5-thioadenosine phosphorylase activity"/>
    <property type="evidence" value="ECO:0007669"/>
    <property type="project" value="UniProtKB-EC"/>
</dbReference>
<feature type="compositionally biased region" description="Basic residues" evidence="1">
    <location>
        <begin position="14"/>
        <end position="29"/>
    </location>
</feature>
<feature type="compositionally biased region" description="Basic and acidic residues" evidence="1">
    <location>
        <begin position="207"/>
        <end position="237"/>
    </location>
</feature>
<gene>
    <name evidence="2" type="ORF">AVDCRST_MAG38-1498</name>
</gene>
<evidence type="ECO:0000256" key="1">
    <source>
        <dbReference type="SAM" id="MobiDB-lite"/>
    </source>
</evidence>
<dbReference type="EC" id="2.4.2.28" evidence="2"/>
<feature type="compositionally biased region" description="Basic and acidic residues" evidence="1">
    <location>
        <begin position="185"/>
        <end position="196"/>
    </location>
</feature>
<proteinExistence type="predicted"/>
<feature type="compositionally biased region" description="Basic and acidic residues" evidence="1">
    <location>
        <begin position="1"/>
        <end position="13"/>
    </location>
</feature>
<feature type="non-terminal residue" evidence="2">
    <location>
        <position position="1"/>
    </location>
</feature>
<accession>A0A6J4RH99</accession>
<feature type="compositionally biased region" description="Basic residues" evidence="1">
    <location>
        <begin position="62"/>
        <end position="75"/>
    </location>
</feature>
<feature type="compositionally biased region" description="Low complexity" evidence="1">
    <location>
        <begin position="45"/>
        <end position="61"/>
    </location>
</feature>
<evidence type="ECO:0000313" key="2">
    <source>
        <dbReference type="EMBL" id="CAA9473647.1"/>
    </source>
</evidence>
<feature type="compositionally biased region" description="Low complexity" evidence="1">
    <location>
        <begin position="132"/>
        <end position="143"/>
    </location>
</feature>
<dbReference type="AlphaFoldDB" id="A0A6J4RH99"/>
<reference evidence="2" key="1">
    <citation type="submission" date="2020-02" db="EMBL/GenBank/DDBJ databases">
        <authorList>
            <person name="Meier V. D."/>
        </authorList>
    </citation>
    <scope>NUCLEOTIDE SEQUENCE</scope>
    <source>
        <strain evidence="2">AVDCRST_MAG38</strain>
    </source>
</reference>
<feature type="compositionally biased region" description="Basic residues" evidence="1">
    <location>
        <begin position="110"/>
        <end position="124"/>
    </location>
</feature>
<feature type="region of interest" description="Disordered" evidence="1">
    <location>
        <begin position="1"/>
        <end position="266"/>
    </location>
</feature>
<feature type="compositionally biased region" description="Basic and acidic residues" evidence="1">
    <location>
        <begin position="145"/>
        <end position="156"/>
    </location>
</feature>
<sequence>GDRGDHRIRDLRAARLRRRGRRRAGRHAVGRGGDRARIRRRCRGPARLAPRGGPPAAQQPRRAPREHRRAVRGGRARGDRPDGVRGGRSRRGARVADLLRRPALPVQPPSRRRAVHALPARRRSSPGPLDLRAAVFRGAAHGAAGRREDRGTDHAPGRLLRPRGRAAVQHARRDPRPGRLRRHGGLPDRRSRDRPGRRGRAALRAGRVRDRPRQRRDGRADAGRTPARADRAEHRGLLEAPDLRAAGSGAQPRGAGRGRVPLRREL</sequence>
<keyword evidence="2" id="KW-0808">Transferase</keyword>
<protein>
    <submittedName>
        <fullName evidence="2">5'-methylthioadenosine phosphorylase</fullName>
        <ecNumber evidence="2">2.4.2.28</ecNumber>
    </submittedName>
</protein>
<feature type="compositionally biased region" description="Basic and acidic residues" evidence="1">
    <location>
        <begin position="76"/>
        <end position="85"/>
    </location>
</feature>
<organism evidence="2">
    <name type="scientific">uncultured Solirubrobacteraceae bacterium</name>
    <dbReference type="NCBI Taxonomy" id="1162706"/>
    <lineage>
        <taxon>Bacteria</taxon>
        <taxon>Bacillati</taxon>
        <taxon>Actinomycetota</taxon>
        <taxon>Thermoleophilia</taxon>
        <taxon>Solirubrobacterales</taxon>
        <taxon>Solirubrobacteraceae</taxon>
        <taxon>environmental samples</taxon>
    </lineage>
</organism>
<dbReference type="EMBL" id="CADCVJ010000113">
    <property type="protein sequence ID" value="CAA9473647.1"/>
    <property type="molecule type" value="Genomic_DNA"/>
</dbReference>
<name>A0A6J4RH99_9ACTN</name>
<keyword evidence="2" id="KW-0328">Glycosyltransferase</keyword>